<name>A0ABU0ISM6_9CAUL</name>
<dbReference type="SUPFAM" id="SSF56349">
    <property type="entry name" value="DNA breaking-rejoining enzymes"/>
    <property type="match status" value="1"/>
</dbReference>
<dbReference type="InterPro" id="IPR011010">
    <property type="entry name" value="DNA_brk_join_enz"/>
</dbReference>
<sequence length="107" mass="11698">MNFSDQDLWHFQVVSGRPLEEQRPGHVFIDPTQASGSRALTLRALRHSGEVQFARAGCTVPEIAATMGHSISSVEQIQSVYLPRDNIVASNAQAKRGLIQNIASTKV</sequence>
<dbReference type="RefSeq" id="WP_307348239.1">
    <property type="nucleotide sequence ID" value="NZ_JAUSVS010000002.1"/>
</dbReference>
<organism evidence="1 2">
    <name type="scientific">Caulobacter ginsengisoli</name>
    <dbReference type="NCBI Taxonomy" id="400775"/>
    <lineage>
        <taxon>Bacteria</taxon>
        <taxon>Pseudomonadati</taxon>
        <taxon>Pseudomonadota</taxon>
        <taxon>Alphaproteobacteria</taxon>
        <taxon>Caulobacterales</taxon>
        <taxon>Caulobacteraceae</taxon>
        <taxon>Caulobacter</taxon>
    </lineage>
</organism>
<accession>A0ABU0ISM6</accession>
<proteinExistence type="predicted"/>
<evidence type="ECO:0000313" key="2">
    <source>
        <dbReference type="Proteomes" id="UP001228905"/>
    </source>
</evidence>
<gene>
    <name evidence="1" type="ORF">QO010_001723</name>
</gene>
<dbReference type="EMBL" id="JAUSVS010000002">
    <property type="protein sequence ID" value="MDQ0463952.1"/>
    <property type="molecule type" value="Genomic_DNA"/>
</dbReference>
<comment type="caution">
    <text evidence="1">The sequence shown here is derived from an EMBL/GenBank/DDBJ whole genome shotgun (WGS) entry which is preliminary data.</text>
</comment>
<evidence type="ECO:0000313" key="1">
    <source>
        <dbReference type="EMBL" id="MDQ0463952.1"/>
    </source>
</evidence>
<evidence type="ECO:0008006" key="3">
    <source>
        <dbReference type="Google" id="ProtNLM"/>
    </source>
</evidence>
<protein>
    <recommendedName>
        <fullName evidence="3">Tyr recombinase domain-containing protein</fullName>
    </recommendedName>
</protein>
<reference evidence="1 2" key="1">
    <citation type="submission" date="2023-07" db="EMBL/GenBank/DDBJ databases">
        <title>Genomic Encyclopedia of Type Strains, Phase IV (KMG-IV): sequencing the most valuable type-strain genomes for metagenomic binning, comparative biology and taxonomic classification.</title>
        <authorList>
            <person name="Goeker M."/>
        </authorList>
    </citation>
    <scope>NUCLEOTIDE SEQUENCE [LARGE SCALE GENOMIC DNA]</scope>
    <source>
        <strain evidence="1 2">DSM 18695</strain>
    </source>
</reference>
<keyword evidence="2" id="KW-1185">Reference proteome</keyword>
<dbReference type="Proteomes" id="UP001228905">
    <property type="component" value="Unassembled WGS sequence"/>
</dbReference>